<organism evidence="8 9">
    <name type="scientific">Acetoanaerobium noterae</name>
    <dbReference type="NCBI Taxonomy" id="745369"/>
    <lineage>
        <taxon>Bacteria</taxon>
        <taxon>Bacillati</taxon>
        <taxon>Bacillota</taxon>
        <taxon>Clostridia</taxon>
        <taxon>Peptostreptococcales</taxon>
        <taxon>Filifactoraceae</taxon>
        <taxon>Acetoanaerobium</taxon>
    </lineage>
</organism>
<dbReference type="SUPFAM" id="SSF56655">
    <property type="entry name" value="Carbohydrate phosphatase"/>
    <property type="match status" value="1"/>
</dbReference>
<keyword evidence="9" id="KW-1185">Reference proteome</keyword>
<dbReference type="AlphaFoldDB" id="A0A1T5C521"/>
<dbReference type="CDD" id="cd01639">
    <property type="entry name" value="IMPase"/>
    <property type="match status" value="1"/>
</dbReference>
<dbReference type="EMBL" id="FUYN01000004">
    <property type="protein sequence ID" value="SKB54495.1"/>
    <property type="molecule type" value="Genomic_DNA"/>
</dbReference>
<feature type="binding site" evidence="6">
    <location>
        <position position="221"/>
    </location>
    <ligand>
        <name>Mg(2+)</name>
        <dbReference type="ChEBI" id="CHEBI:18420"/>
        <label>1</label>
        <note>catalytic</note>
    </ligand>
</feature>
<dbReference type="EC" id="3.1.3.25" evidence="7"/>
<feature type="binding site" evidence="6">
    <location>
        <position position="90"/>
    </location>
    <ligand>
        <name>Mg(2+)</name>
        <dbReference type="ChEBI" id="CHEBI:18420"/>
        <label>2</label>
    </ligand>
</feature>
<comment type="similarity">
    <text evidence="7">Belongs to the inositol monophosphatase superfamily.</text>
</comment>
<feature type="binding site" evidence="6">
    <location>
        <position position="87"/>
    </location>
    <ligand>
        <name>Mg(2+)</name>
        <dbReference type="ChEBI" id="CHEBI:18420"/>
        <label>1</label>
        <note>catalytic</note>
    </ligand>
</feature>
<evidence type="ECO:0000256" key="6">
    <source>
        <dbReference type="PIRSR" id="PIRSR600760-2"/>
    </source>
</evidence>
<evidence type="ECO:0000256" key="5">
    <source>
        <dbReference type="ARBA" id="ARBA00022842"/>
    </source>
</evidence>
<evidence type="ECO:0000256" key="7">
    <source>
        <dbReference type="RuleBase" id="RU364068"/>
    </source>
</evidence>
<evidence type="ECO:0000256" key="4">
    <source>
        <dbReference type="ARBA" id="ARBA00022801"/>
    </source>
</evidence>
<proteinExistence type="inferred from homology"/>
<dbReference type="Pfam" id="PF00459">
    <property type="entry name" value="Inositol_P"/>
    <property type="match status" value="1"/>
</dbReference>
<dbReference type="InterPro" id="IPR020583">
    <property type="entry name" value="Inositol_monoP_metal-BS"/>
</dbReference>
<comment type="catalytic activity">
    <reaction evidence="1 7">
        <text>a myo-inositol phosphate + H2O = myo-inositol + phosphate</text>
        <dbReference type="Rhea" id="RHEA:24056"/>
        <dbReference type="ChEBI" id="CHEBI:15377"/>
        <dbReference type="ChEBI" id="CHEBI:17268"/>
        <dbReference type="ChEBI" id="CHEBI:43474"/>
        <dbReference type="ChEBI" id="CHEBI:84139"/>
        <dbReference type="EC" id="3.1.3.25"/>
    </reaction>
</comment>
<dbReference type="Proteomes" id="UP000243406">
    <property type="component" value="Unassembled WGS sequence"/>
</dbReference>
<gene>
    <name evidence="8" type="ORF">SAMN02745120_2012</name>
</gene>
<protein>
    <recommendedName>
        <fullName evidence="7">Inositol-1-monophosphatase</fullName>
        <ecNumber evidence="7">3.1.3.25</ecNumber>
    </recommendedName>
</protein>
<keyword evidence="3 6" id="KW-0479">Metal-binding</keyword>
<keyword evidence="4 7" id="KW-0378">Hydrolase</keyword>
<evidence type="ECO:0000256" key="2">
    <source>
        <dbReference type="ARBA" id="ARBA00001946"/>
    </source>
</evidence>
<dbReference type="PANTHER" id="PTHR20854">
    <property type="entry name" value="INOSITOL MONOPHOSPHATASE"/>
    <property type="match status" value="1"/>
</dbReference>
<dbReference type="GO" id="GO:0006020">
    <property type="term" value="P:inositol metabolic process"/>
    <property type="evidence" value="ECO:0007669"/>
    <property type="project" value="TreeGrafter"/>
</dbReference>
<dbReference type="GO" id="GO:0046872">
    <property type="term" value="F:metal ion binding"/>
    <property type="evidence" value="ECO:0007669"/>
    <property type="project" value="UniProtKB-KW"/>
</dbReference>
<dbReference type="PRINTS" id="PR00377">
    <property type="entry name" value="IMPHPHTASES"/>
</dbReference>
<dbReference type="InterPro" id="IPR000760">
    <property type="entry name" value="Inositol_monophosphatase-like"/>
</dbReference>
<reference evidence="9" key="1">
    <citation type="submission" date="2017-02" db="EMBL/GenBank/DDBJ databases">
        <authorList>
            <person name="Varghese N."/>
            <person name="Submissions S."/>
        </authorList>
    </citation>
    <scope>NUCLEOTIDE SEQUENCE [LARGE SCALE GENOMIC DNA]</scope>
    <source>
        <strain evidence="9">ATCC 35199</strain>
    </source>
</reference>
<feature type="binding site" evidence="6">
    <location>
        <position position="71"/>
    </location>
    <ligand>
        <name>Mg(2+)</name>
        <dbReference type="ChEBI" id="CHEBI:18420"/>
        <label>1</label>
        <note>catalytic</note>
    </ligand>
</feature>
<name>A0A1T5C521_9FIRM</name>
<dbReference type="OrthoDB" id="9772456at2"/>
<dbReference type="GO" id="GO:0007165">
    <property type="term" value="P:signal transduction"/>
    <property type="evidence" value="ECO:0007669"/>
    <property type="project" value="TreeGrafter"/>
</dbReference>
<dbReference type="Gene3D" id="3.40.190.80">
    <property type="match status" value="1"/>
</dbReference>
<feature type="binding site" evidence="6">
    <location>
        <position position="89"/>
    </location>
    <ligand>
        <name>Mg(2+)</name>
        <dbReference type="ChEBI" id="CHEBI:18420"/>
        <label>1</label>
        <note>catalytic</note>
    </ligand>
</feature>
<evidence type="ECO:0000256" key="3">
    <source>
        <dbReference type="ARBA" id="ARBA00022723"/>
    </source>
</evidence>
<dbReference type="Gene3D" id="3.30.540.10">
    <property type="entry name" value="Fructose-1,6-Bisphosphatase, subunit A, domain 1"/>
    <property type="match status" value="1"/>
</dbReference>
<evidence type="ECO:0000256" key="1">
    <source>
        <dbReference type="ARBA" id="ARBA00001033"/>
    </source>
</evidence>
<evidence type="ECO:0000313" key="8">
    <source>
        <dbReference type="EMBL" id="SKB54495.1"/>
    </source>
</evidence>
<dbReference type="PANTHER" id="PTHR20854:SF4">
    <property type="entry name" value="INOSITOL-1-MONOPHOSPHATASE-RELATED"/>
    <property type="match status" value="1"/>
</dbReference>
<comment type="cofactor">
    <cofactor evidence="2 6 7">
        <name>Mg(2+)</name>
        <dbReference type="ChEBI" id="CHEBI:18420"/>
    </cofactor>
</comment>
<dbReference type="FunFam" id="3.30.540.10:FF:000003">
    <property type="entry name" value="Inositol-1-monophosphatase"/>
    <property type="match status" value="1"/>
</dbReference>
<accession>A0A1T5C521</accession>
<dbReference type="GO" id="GO:0008934">
    <property type="term" value="F:inositol monophosphate 1-phosphatase activity"/>
    <property type="evidence" value="ECO:0007669"/>
    <property type="project" value="InterPro"/>
</dbReference>
<sequence length="258" mass="28653">MVNSYENKAMLNDAIEIAKKAGEYLKEMFHSQFNIEYKGDSDLVTDADYAAERIIINEIKRLYPNCSILSEEAGELNKESKYKWVVDPLDGTVNFSKGIPIFGVILAVLEDEVPIVGVHYIPMFNEIYYAVKGGGSFLNGKQITVSSRSKLSDFIIGLGDFNIGRDEKMKQRDNELLNQITAQLSPLTMRTKIFGAACYDLACIASGKTDALLYAFSNPWDVLAGSLIIKEAGGEILIIDDLTIYSSGKCLDELKKVF</sequence>
<evidence type="ECO:0000313" key="9">
    <source>
        <dbReference type="Proteomes" id="UP000243406"/>
    </source>
</evidence>
<dbReference type="InterPro" id="IPR033942">
    <property type="entry name" value="IMPase"/>
</dbReference>
<dbReference type="PROSITE" id="PS00629">
    <property type="entry name" value="IMP_1"/>
    <property type="match status" value="1"/>
</dbReference>
<dbReference type="RefSeq" id="WP_079589813.1">
    <property type="nucleotide sequence ID" value="NZ_FUYN01000004.1"/>
</dbReference>
<keyword evidence="5 6" id="KW-0460">Magnesium</keyword>